<comment type="caution">
    <text evidence="1">The sequence shown here is derived from an EMBL/GenBank/DDBJ whole genome shotgun (WGS) entry which is preliminary data.</text>
</comment>
<evidence type="ECO:0000313" key="1">
    <source>
        <dbReference type="EMBL" id="KKK90280.1"/>
    </source>
</evidence>
<proteinExistence type="predicted"/>
<dbReference type="EMBL" id="LAZR01049172">
    <property type="protein sequence ID" value="KKK90280.1"/>
    <property type="molecule type" value="Genomic_DNA"/>
</dbReference>
<gene>
    <name evidence="1" type="ORF">LCGC14_2724650</name>
</gene>
<protein>
    <submittedName>
        <fullName evidence="1">Uncharacterized protein</fullName>
    </submittedName>
</protein>
<organism evidence="1">
    <name type="scientific">marine sediment metagenome</name>
    <dbReference type="NCBI Taxonomy" id="412755"/>
    <lineage>
        <taxon>unclassified sequences</taxon>
        <taxon>metagenomes</taxon>
        <taxon>ecological metagenomes</taxon>
    </lineage>
</organism>
<dbReference type="AlphaFoldDB" id="A0A0F8ZWJ0"/>
<reference evidence="1" key="1">
    <citation type="journal article" date="2015" name="Nature">
        <title>Complex archaea that bridge the gap between prokaryotes and eukaryotes.</title>
        <authorList>
            <person name="Spang A."/>
            <person name="Saw J.H."/>
            <person name="Jorgensen S.L."/>
            <person name="Zaremba-Niedzwiedzka K."/>
            <person name="Martijn J."/>
            <person name="Lind A.E."/>
            <person name="van Eijk R."/>
            <person name="Schleper C."/>
            <person name="Guy L."/>
            <person name="Ettema T.J."/>
        </authorList>
    </citation>
    <scope>NUCLEOTIDE SEQUENCE</scope>
</reference>
<sequence length="72" mass="8178">MKSSQATAEVFYTAFKALDADEREVFFEKVVSDPKFKADLLDIALIEEAKKVKGRTVSARDYFKKRRSAKSA</sequence>
<accession>A0A0F8ZWJ0</accession>
<name>A0A0F8ZWJ0_9ZZZZ</name>